<dbReference type="EMBL" id="SPHZ02000010">
    <property type="protein sequence ID" value="KAF0894799.1"/>
    <property type="molecule type" value="Genomic_DNA"/>
</dbReference>
<accession>A0A6G1C3I8</accession>
<feature type="non-terminal residue" evidence="1">
    <location>
        <position position="78"/>
    </location>
</feature>
<dbReference type="Proteomes" id="UP000479710">
    <property type="component" value="Unassembled WGS sequence"/>
</dbReference>
<keyword evidence="2" id="KW-1185">Reference proteome</keyword>
<organism evidence="1 2">
    <name type="scientific">Oryza meyeriana var. granulata</name>
    <dbReference type="NCBI Taxonomy" id="110450"/>
    <lineage>
        <taxon>Eukaryota</taxon>
        <taxon>Viridiplantae</taxon>
        <taxon>Streptophyta</taxon>
        <taxon>Embryophyta</taxon>
        <taxon>Tracheophyta</taxon>
        <taxon>Spermatophyta</taxon>
        <taxon>Magnoliopsida</taxon>
        <taxon>Liliopsida</taxon>
        <taxon>Poales</taxon>
        <taxon>Poaceae</taxon>
        <taxon>BOP clade</taxon>
        <taxon>Oryzoideae</taxon>
        <taxon>Oryzeae</taxon>
        <taxon>Oryzinae</taxon>
        <taxon>Oryza</taxon>
        <taxon>Oryza meyeriana</taxon>
    </lineage>
</organism>
<gene>
    <name evidence="1" type="ORF">E2562_003683</name>
</gene>
<comment type="caution">
    <text evidence="1">The sequence shown here is derived from an EMBL/GenBank/DDBJ whole genome shotgun (WGS) entry which is preliminary data.</text>
</comment>
<reference evidence="1 2" key="1">
    <citation type="submission" date="2019-11" db="EMBL/GenBank/DDBJ databases">
        <title>Whole genome sequence of Oryza granulata.</title>
        <authorList>
            <person name="Li W."/>
        </authorList>
    </citation>
    <scope>NUCLEOTIDE SEQUENCE [LARGE SCALE GENOMIC DNA]</scope>
    <source>
        <strain evidence="2">cv. Menghai</strain>
        <tissue evidence="1">Leaf</tissue>
    </source>
</reference>
<protein>
    <submittedName>
        <fullName evidence="1">Uncharacterized protein</fullName>
    </submittedName>
</protein>
<evidence type="ECO:0000313" key="2">
    <source>
        <dbReference type="Proteomes" id="UP000479710"/>
    </source>
</evidence>
<sequence>MSGLPAQIDGERYPKVESFLHRLFKSSVVPPLCKSGCPDKSCSVEEKTIADKFHAIWALLDSVEPYTDYFLPPPLPSQ</sequence>
<dbReference type="AlphaFoldDB" id="A0A6G1C3I8"/>
<proteinExistence type="predicted"/>
<name>A0A6G1C3I8_9ORYZ</name>
<evidence type="ECO:0000313" key="1">
    <source>
        <dbReference type="EMBL" id="KAF0894799.1"/>
    </source>
</evidence>